<dbReference type="AlphaFoldDB" id="A0A8G1ZMG8"/>
<dbReference type="PANTHER" id="PTHR23513">
    <property type="entry name" value="INTEGRAL MEMBRANE EFFLUX PROTEIN-RELATED"/>
    <property type="match status" value="1"/>
</dbReference>
<feature type="transmembrane region" description="Helical" evidence="7">
    <location>
        <begin position="407"/>
        <end position="429"/>
    </location>
</feature>
<keyword evidence="5 7" id="KW-0472">Membrane</keyword>
<keyword evidence="4 7" id="KW-1133">Transmembrane helix</keyword>
<evidence type="ECO:0000256" key="7">
    <source>
        <dbReference type="SAM" id="Phobius"/>
    </source>
</evidence>
<comment type="subcellular location">
    <subcellularLocation>
        <location evidence="1">Cell membrane</location>
        <topology evidence="1">Multi-pass membrane protein</topology>
    </subcellularLocation>
</comment>
<evidence type="ECO:0000313" key="9">
    <source>
        <dbReference type="Proteomes" id="UP000292693"/>
    </source>
</evidence>
<feature type="transmembrane region" description="Helical" evidence="7">
    <location>
        <begin position="71"/>
        <end position="97"/>
    </location>
</feature>
<dbReference type="Proteomes" id="UP000292693">
    <property type="component" value="Unassembled WGS sequence"/>
</dbReference>
<dbReference type="InterPro" id="IPR011701">
    <property type="entry name" value="MFS"/>
</dbReference>
<feature type="compositionally biased region" description="Gly residues" evidence="6">
    <location>
        <begin position="17"/>
        <end position="34"/>
    </location>
</feature>
<dbReference type="GO" id="GO:0005886">
    <property type="term" value="C:plasma membrane"/>
    <property type="evidence" value="ECO:0007669"/>
    <property type="project" value="UniProtKB-SubCell"/>
</dbReference>
<name>A0A8G1ZMG8_9ACTN</name>
<feature type="region of interest" description="Disordered" evidence="6">
    <location>
        <begin position="434"/>
        <end position="458"/>
    </location>
</feature>
<feature type="transmembrane region" description="Helical" evidence="7">
    <location>
        <begin position="287"/>
        <end position="308"/>
    </location>
</feature>
<reference evidence="8 9" key="1">
    <citation type="submission" date="2017-12" db="EMBL/GenBank/DDBJ databases">
        <title>Population genomics insights into the ecological differentiation and adaptive evolution in streptomycetes.</title>
        <authorList>
            <person name="Li Y."/>
            <person name="Huang Y."/>
        </authorList>
    </citation>
    <scope>NUCLEOTIDE SEQUENCE [LARGE SCALE GENOMIC DNA]</scope>
    <source>
        <strain evidence="8 9">NBRC 100770</strain>
    </source>
</reference>
<dbReference type="PANTHER" id="PTHR23513:SF11">
    <property type="entry name" value="STAPHYLOFERRIN A TRANSPORTER"/>
    <property type="match status" value="1"/>
</dbReference>
<keyword evidence="3 7" id="KW-0812">Transmembrane</keyword>
<evidence type="ECO:0000256" key="3">
    <source>
        <dbReference type="ARBA" id="ARBA00022692"/>
    </source>
</evidence>
<evidence type="ECO:0000256" key="6">
    <source>
        <dbReference type="SAM" id="MobiDB-lite"/>
    </source>
</evidence>
<dbReference type="EMBL" id="PKLL01000029">
    <property type="protein sequence ID" value="RZE15819.1"/>
    <property type="molecule type" value="Genomic_DNA"/>
</dbReference>
<feature type="transmembrane region" description="Helical" evidence="7">
    <location>
        <begin position="129"/>
        <end position="149"/>
    </location>
</feature>
<dbReference type="InterPro" id="IPR036259">
    <property type="entry name" value="MFS_trans_sf"/>
</dbReference>
<comment type="caution">
    <text evidence="8">The sequence shown here is derived from an EMBL/GenBank/DDBJ whole genome shotgun (WGS) entry which is preliminary data.</text>
</comment>
<feature type="transmembrane region" description="Helical" evidence="7">
    <location>
        <begin position="195"/>
        <end position="214"/>
    </location>
</feature>
<dbReference type="CDD" id="cd06173">
    <property type="entry name" value="MFS_MefA_like"/>
    <property type="match status" value="1"/>
</dbReference>
<gene>
    <name evidence="8" type="ORF">C0Q92_30495</name>
</gene>
<feature type="compositionally biased region" description="Low complexity" evidence="6">
    <location>
        <begin position="1"/>
        <end position="16"/>
    </location>
</feature>
<feature type="region of interest" description="Disordered" evidence="6">
    <location>
        <begin position="221"/>
        <end position="243"/>
    </location>
</feature>
<accession>A0A8G1ZMG8</accession>
<dbReference type="RefSeq" id="WP_129805225.1">
    <property type="nucleotide sequence ID" value="NZ_CP109594.1"/>
</dbReference>
<dbReference type="SUPFAM" id="SSF103473">
    <property type="entry name" value="MFS general substrate transporter"/>
    <property type="match status" value="1"/>
</dbReference>
<evidence type="ECO:0000256" key="2">
    <source>
        <dbReference type="ARBA" id="ARBA00022475"/>
    </source>
</evidence>
<keyword evidence="2" id="KW-1003">Cell membrane</keyword>
<feature type="transmembrane region" description="Helical" evidence="7">
    <location>
        <begin position="343"/>
        <end position="363"/>
    </location>
</feature>
<feature type="transmembrane region" description="Helical" evidence="7">
    <location>
        <begin position="320"/>
        <end position="337"/>
    </location>
</feature>
<sequence>MSQAGTADAGESSSGATEGGRTGTHGGGEGQGGGTGGRFRAVVGAYAVSGYGNYLNLIALSLFSFQVTGSAFGVGALMALRLFAGFLAGLGSAALAARTTRLRIMVGADISQGVAMTVLALCADRTPVWLLGCAVVVTGAGNVCFTVALRSAVPAMVGPEARTRANGLLVTGRSIATVLGFASAAPVIAFGGYGAAFALNAASFAVCAVALLALRPRTDAEDQEPEELGREEGTGRPGRRRPWRGAAGLPGLLLGMILLRGVDALASSSHNVALPVVAHAAEPSAPALFMTRFWVAWAVGTIAAHLVLKRAGKGRAWGERAFAWGTLAMSVFFVAAFTGLPAAGLVAVAACAGFADGWTEIVYTSRLQAAPDRQRSRLFGMSATAETAGFAVGTVLAAAALEALPALSVVGVFHGTAVLAALFLLAFAVTTARSPSRTHGSEGDTHGTRPGTGTPPGA</sequence>
<protein>
    <submittedName>
        <fullName evidence="8">MFS transporter</fullName>
    </submittedName>
</protein>
<evidence type="ECO:0000313" key="8">
    <source>
        <dbReference type="EMBL" id="RZE15819.1"/>
    </source>
</evidence>
<evidence type="ECO:0000256" key="4">
    <source>
        <dbReference type="ARBA" id="ARBA00022989"/>
    </source>
</evidence>
<feature type="region of interest" description="Disordered" evidence="6">
    <location>
        <begin position="1"/>
        <end position="34"/>
    </location>
</feature>
<organism evidence="8 9">
    <name type="scientific">Streptomyces albidoflavus</name>
    <dbReference type="NCBI Taxonomy" id="1886"/>
    <lineage>
        <taxon>Bacteria</taxon>
        <taxon>Bacillati</taxon>
        <taxon>Actinomycetota</taxon>
        <taxon>Actinomycetes</taxon>
        <taxon>Kitasatosporales</taxon>
        <taxon>Streptomycetaceae</taxon>
        <taxon>Streptomyces</taxon>
        <taxon>Streptomyces albidoflavus group</taxon>
    </lineage>
</organism>
<evidence type="ECO:0000256" key="1">
    <source>
        <dbReference type="ARBA" id="ARBA00004651"/>
    </source>
</evidence>
<feature type="transmembrane region" description="Helical" evidence="7">
    <location>
        <begin position="43"/>
        <end position="65"/>
    </location>
</feature>
<dbReference type="GO" id="GO:0022857">
    <property type="term" value="F:transmembrane transporter activity"/>
    <property type="evidence" value="ECO:0007669"/>
    <property type="project" value="InterPro"/>
</dbReference>
<proteinExistence type="predicted"/>
<evidence type="ECO:0000256" key="5">
    <source>
        <dbReference type="ARBA" id="ARBA00023136"/>
    </source>
</evidence>
<dbReference type="Gene3D" id="1.20.1250.20">
    <property type="entry name" value="MFS general substrate transporter like domains"/>
    <property type="match status" value="1"/>
</dbReference>
<feature type="transmembrane region" description="Helical" evidence="7">
    <location>
        <begin position="383"/>
        <end position="401"/>
    </location>
</feature>
<dbReference type="Pfam" id="PF07690">
    <property type="entry name" value="MFS_1"/>
    <property type="match status" value="1"/>
</dbReference>
<feature type="transmembrane region" description="Helical" evidence="7">
    <location>
        <begin position="246"/>
        <end position="267"/>
    </location>
</feature>